<dbReference type="InterPro" id="IPR013783">
    <property type="entry name" value="Ig-like_fold"/>
</dbReference>
<reference evidence="9" key="1">
    <citation type="journal article" date="2014" name="Int. J. Syst. Evol. Microbiol.">
        <title>Complete genome sequence of Corynebacterium casei LMG S-19264T (=DSM 44701T), isolated from a smear-ripened cheese.</title>
        <authorList>
            <consortium name="US DOE Joint Genome Institute (JGI-PGF)"/>
            <person name="Walter F."/>
            <person name="Albersmeier A."/>
            <person name="Kalinowski J."/>
            <person name="Ruckert C."/>
        </authorList>
    </citation>
    <scope>NUCLEOTIDE SEQUENCE</scope>
    <source>
        <strain evidence="9">CGMCC 1.12751</strain>
    </source>
</reference>
<comment type="subcellular location">
    <subcellularLocation>
        <location evidence="2">Cell envelope</location>
    </subcellularLocation>
    <subcellularLocation>
        <location evidence="1">Cell projection</location>
        <location evidence="1">Cilium</location>
    </subcellularLocation>
    <subcellularLocation>
        <location evidence="3">Cytoplasm</location>
    </subcellularLocation>
</comment>
<organism evidence="9 10">
    <name type="scientific">Bizionia arctica</name>
    <dbReference type="NCBI Taxonomy" id="1495645"/>
    <lineage>
        <taxon>Bacteria</taxon>
        <taxon>Pseudomonadati</taxon>
        <taxon>Bacteroidota</taxon>
        <taxon>Flavobacteriia</taxon>
        <taxon>Flavobacteriales</taxon>
        <taxon>Flavobacteriaceae</taxon>
        <taxon>Bizionia</taxon>
    </lineage>
</organism>
<gene>
    <name evidence="9" type="ORF">GCM10010976_07480</name>
</gene>
<dbReference type="Gene3D" id="2.60.40.10">
    <property type="entry name" value="Immunoglobulins"/>
    <property type="match status" value="1"/>
</dbReference>
<protein>
    <recommendedName>
        <fullName evidence="8">HYDIN/VesB/CFA65-like Ig-like domain-containing protein</fullName>
    </recommendedName>
</protein>
<dbReference type="InterPro" id="IPR053879">
    <property type="entry name" value="HYDIN_VesB_CFA65-like_Ig"/>
</dbReference>
<accession>A0A917GCD3</accession>
<dbReference type="GO" id="GO:0005737">
    <property type="term" value="C:cytoplasm"/>
    <property type="evidence" value="ECO:0007669"/>
    <property type="project" value="UniProtKB-SubCell"/>
</dbReference>
<dbReference type="Gene3D" id="2.60.40.4270">
    <property type="entry name" value="Listeria-Bacteroides repeat domain"/>
    <property type="match status" value="2"/>
</dbReference>
<dbReference type="EMBL" id="BMFQ01000001">
    <property type="protein sequence ID" value="GGG38259.1"/>
    <property type="molecule type" value="Genomic_DNA"/>
</dbReference>
<dbReference type="Pfam" id="PF09479">
    <property type="entry name" value="Flg_new"/>
    <property type="match status" value="2"/>
</dbReference>
<dbReference type="InterPro" id="IPR042229">
    <property type="entry name" value="Listeria/Bacterioides_rpt_sf"/>
</dbReference>
<feature type="domain" description="HYDIN/VesB/CFA65-like Ig-like" evidence="8">
    <location>
        <begin position="483"/>
        <end position="577"/>
    </location>
</feature>
<evidence type="ECO:0000256" key="5">
    <source>
        <dbReference type="ARBA" id="ARBA00022729"/>
    </source>
</evidence>
<evidence type="ECO:0000256" key="2">
    <source>
        <dbReference type="ARBA" id="ARBA00004196"/>
    </source>
</evidence>
<keyword evidence="7" id="KW-0966">Cell projection</keyword>
<evidence type="ECO:0000313" key="9">
    <source>
        <dbReference type="EMBL" id="GGG38259.1"/>
    </source>
</evidence>
<dbReference type="Pfam" id="PF22544">
    <property type="entry name" value="HYDIN_VesB_CFA65-like_Ig"/>
    <property type="match status" value="1"/>
</dbReference>
<proteinExistence type="predicted"/>
<dbReference type="InterPro" id="IPR026444">
    <property type="entry name" value="Secre_tail"/>
</dbReference>
<evidence type="ECO:0000256" key="4">
    <source>
        <dbReference type="ARBA" id="ARBA00022490"/>
    </source>
</evidence>
<keyword evidence="4" id="KW-0963">Cytoplasm</keyword>
<reference evidence="9" key="2">
    <citation type="submission" date="2020-09" db="EMBL/GenBank/DDBJ databases">
        <authorList>
            <person name="Sun Q."/>
            <person name="Zhou Y."/>
        </authorList>
    </citation>
    <scope>NUCLEOTIDE SEQUENCE</scope>
    <source>
        <strain evidence="9">CGMCC 1.12751</strain>
    </source>
</reference>
<dbReference type="Proteomes" id="UP000625976">
    <property type="component" value="Unassembled WGS sequence"/>
</dbReference>
<comment type="caution">
    <text evidence="9">The sequence shown here is derived from an EMBL/GenBank/DDBJ whole genome shotgun (WGS) entry which is preliminary data.</text>
</comment>
<evidence type="ECO:0000256" key="1">
    <source>
        <dbReference type="ARBA" id="ARBA00004138"/>
    </source>
</evidence>
<dbReference type="NCBIfam" id="TIGR04183">
    <property type="entry name" value="Por_Secre_tail"/>
    <property type="match status" value="1"/>
</dbReference>
<dbReference type="InterPro" id="IPR013378">
    <property type="entry name" value="InlB-like_B-rpt"/>
</dbReference>
<sequence>MSGFGQTYNQITNIGDLTDGNYLIVGDGTSNDGLMLNTASPTPFIEFSSITNPGATITTGYTAANVFAVTVSAGVITIYNSNEGYVSWGRSGVTGNNAIFYNGTVANTERWTPTVTDGLWSLASVNDPSRILQWNNGSPRFAAYTSNQVKLKLYKLAAPAGPTVTYNGNGSTGGSVPTDSSSPYTSGDTVTVLGNTGSLTKTCSTFDGWNTVADGSGSVYILNDTFTITANTTLYAQWTTPTGNTVTFNNNGGTGTMTPQINCAATNLTANTFTYTGNTFDEWNTASDGSGTTYADGASYSFAANVTLYAQWDVYVGPCMTEGFEGGTNNPSGWANNSSYYNGGDANTGTYKAGMNSNNDWIRTDVISNPSTLTFWNKASGSTSNFSVIIQYSNNIGGPWTDTSTISANGSNTGSVTDSYSQTSVALNLSGNYYIRWFMSARSGGSFYFDDVAVFCGEPTPAPEMNLKQGSTSYATTTVPIGSDNYDFGNRLVSSNTDIQFTIENTGDADLTLNAPVINGTGFSLQTALSSTSVSGSSGTSTFTVRFTPNALGAFNGTISIANNDADENPYVINITGNGTNSNASDIIVNSTFVYNSNINYTAYQAPTITNTGQSIDVFKFDIRDGGATNDSDALGTELTDIVFNVVNNANIRSAALFNGNALISNAGAVAGNTISFSGLSYTAADNGTASLSLRVTFLTTVTDNDQLQFTVSSATANTSGSVFGTPNAGGATSSTTGNRNRIEVVADRIAFTTQPGSTSVNTNLNTFNISAHDVFGNIDLDESLSIALTTSGIGMTAFSPYTLTAGNLAISNVQFNTSQTGINLTATTTGLAFSNTSTSSNFDILDVATGTYRTTSNGTWPSGTATWERLTGAGWNPATPAANTTELLIIRHTITSRVSFAAPSPYTTMVVESGASFDDAHNSTFGSLLIKEGGEFIASDPAVDIDPTGTLTVENGGTLIINSSTLNNADGLFDGIENFEPNSTVEIRQYDNDSTNGEDDLIDSDNDITPNSEGYYFGNLFINFTPSSANEDKALNLVGIIGTHKLCNNLTVINNTFLKNVLLTNVNANVEIAGNVIVELNKFSFGAVGSSNLIHTVKGNIIVDGGIIDLNQNSSGSATVLVNLEGDLIGIQGTIQSTDGDCGIAFTGTALQNIDVADAVPYRNINTYVKNNSDVQLLNNNLKLNNSSTFTVENGGTLNFNWTADGSTPLLISNGGSGSNTFDSDQGSILKITHFDGLVKTTANAGNVQLSVSNKTFSQAASFHYIGKENQVTGDGVSNGSTGKLVYVNLLDNTKTLSLTNNIGIANATTLDPSGGKLEIQKGIVIGSNTGDFYGTGRLVMTDGEYRISTITASPLGNYLPQLNGYGNYSLTGGVVNLNGANAIQILAGAPTYYNLLFSGTNTFSTTPPIPPTPNYKGISSATSVSNAIIISENAIVNVENRSLGATHNPSFTMLDNSRYITDGGGTKPDTSGAYSLSPNTTIEFANFSGAGVVRIGSPLINYANIVVSGFDVSNNSLTTGIHFQTGGTFTVKPYAIFKLLNPAGFNGSNTTAIDSANSPTITLEDESTVEYKGDAQTITDYTPEYKNLTISGTAIKTLGHPTDILIGEDLNMVSSALTINSNNALTVDEGVFVTGGNLTIEDSGSLIQINEFDTNSGPITMRRNASIRKLDYVYWSSPVEGYDVNNVYGTETPIDRIYRWNPTILNPLGTQGNWVTASGETMEKGVGYIVRGPNSYSTTNANITATFNNGKPFNGEINVDVFRGTISGDIDDQWNLIGNPYPSAIDVFAFLNHSSNTVLDGFVNIWTHGNLPSNITVDPFYDNFGSNYTATDYIPYNKTGAGNAPGNIFIAAGQSFMVNLLETSPASSSITFNNSMRDKAYNNDQFYRTFEPERHRIWIDLVSQTQGTNRILVGYVEGATMERDRIYDAITSVASTQNLYSIINNDPFIIQGRALPFIDTDAIPLGVKIVEQGNYHLAIAHIDGLFETDNQTIYLRDNLLGFMHNLTNQPYSFTSEIGEFNSRFEIVFRDSALSINEEEVSASNVTIIEHSNGEVQFTVPSPYQIKSVEIMDLLGRTIYKLKGSSSSETYDLSNLSQATYIAKISLTNGQVISKKAVKRK</sequence>
<evidence type="ECO:0000313" key="10">
    <source>
        <dbReference type="Proteomes" id="UP000625976"/>
    </source>
</evidence>
<dbReference type="NCBIfam" id="NF012200">
    <property type="entry name" value="choice_anch_D"/>
    <property type="match status" value="1"/>
</dbReference>
<evidence type="ECO:0000259" key="8">
    <source>
        <dbReference type="Pfam" id="PF22544"/>
    </source>
</evidence>
<dbReference type="GO" id="GO:0030313">
    <property type="term" value="C:cell envelope"/>
    <property type="evidence" value="ECO:0007669"/>
    <property type="project" value="UniProtKB-SubCell"/>
</dbReference>
<evidence type="ECO:0000256" key="7">
    <source>
        <dbReference type="ARBA" id="ARBA00023273"/>
    </source>
</evidence>
<evidence type="ECO:0000256" key="3">
    <source>
        <dbReference type="ARBA" id="ARBA00004496"/>
    </source>
</evidence>
<name>A0A917GCD3_9FLAO</name>
<keyword evidence="6" id="KW-0969">Cilium</keyword>
<keyword evidence="10" id="KW-1185">Reference proteome</keyword>
<keyword evidence="5" id="KW-0732">Signal</keyword>
<evidence type="ECO:0000256" key="6">
    <source>
        <dbReference type="ARBA" id="ARBA00023069"/>
    </source>
</evidence>